<keyword evidence="3" id="KW-0378">Hydrolase</keyword>
<dbReference type="STRING" id="161355.PS9374_03756"/>
<evidence type="ECO:0000256" key="1">
    <source>
        <dbReference type="SAM" id="Phobius"/>
    </source>
</evidence>
<dbReference type="GO" id="GO:0004175">
    <property type="term" value="F:endopeptidase activity"/>
    <property type="evidence" value="ECO:0007669"/>
    <property type="project" value="UniProtKB-ARBA"/>
</dbReference>
<evidence type="ECO:0000313" key="3">
    <source>
        <dbReference type="EMBL" id="GAT68095.1"/>
    </source>
</evidence>
<feature type="transmembrane region" description="Helical" evidence="1">
    <location>
        <begin position="231"/>
        <end position="251"/>
    </location>
</feature>
<proteinExistence type="predicted"/>
<feature type="transmembrane region" description="Helical" evidence="1">
    <location>
        <begin position="12"/>
        <end position="33"/>
    </location>
</feature>
<organism evidence="3 4">
    <name type="scientific">Planomonospora sphaerica</name>
    <dbReference type="NCBI Taxonomy" id="161355"/>
    <lineage>
        <taxon>Bacteria</taxon>
        <taxon>Bacillati</taxon>
        <taxon>Actinomycetota</taxon>
        <taxon>Actinomycetes</taxon>
        <taxon>Streptosporangiales</taxon>
        <taxon>Streptosporangiaceae</taxon>
        <taxon>Planomonospora</taxon>
    </lineage>
</organism>
<comment type="caution">
    <text evidence="3">The sequence shown here is derived from an EMBL/GenBank/DDBJ whole genome shotgun (WGS) entry which is preliminary data.</text>
</comment>
<feature type="transmembrane region" description="Helical" evidence="1">
    <location>
        <begin position="184"/>
        <end position="211"/>
    </location>
</feature>
<evidence type="ECO:0000259" key="2">
    <source>
        <dbReference type="Pfam" id="PF02517"/>
    </source>
</evidence>
<keyword evidence="1" id="KW-0472">Membrane</keyword>
<dbReference type="InterPro" id="IPR003675">
    <property type="entry name" value="Rce1/LyrA-like_dom"/>
</dbReference>
<feature type="transmembrane region" description="Helical" evidence="1">
    <location>
        <begin position="39"/>
        <end position="63"/>
    </location>
</feature>
<dbReference type="OrthoDB" id="6059004at2"/>
<dbReference type="Proteomes" id="UP000077701">
    <property type="component" value="Unassembled WGS sequence"/>
</dbReference>
<feature type="transmembrane region" description="Helical" evidence="1">
    <location>
        <begin position="153"/>
        <end position="172"/>
    </location>
</feature>
<gene>
    <name evidence="3" type="ORF">PS9374_03756</name>
</gene>
<reference evidence="4" key="2">
    <citation type="submission" date="2016-04" db="EMBL/GenBank/DDBJ databases">
        <title>Planomonospora sphaerica JCM9374 whole genome shotgun sequence.</title>
        <authorList>
            <person name="Suzuki T."/>
            <person name="Dohra H."/>
            <person name="Kodani S."/>
        </authorList>
    </citation>
    <scope>NUCLEOTIDE SEQUENCE [LARGE SCALE GENOMIC DNA]</scope>
    <source>
        <strain evidence="4">JCM 9374</strain>
    </source>
</reference>
<dbReference type="Pfam" id="PF02517">
    <property type="entry name" value="Rce1-like"/>
    <property type="match status" value="1"/>
</dbReference>
<keyword evidence="1" id="KW-0812">Transmembrane</keyword>
<keyword evidence="4" id="KW-1185">Reference proteome</keyword>
<dbReference type="PANTHER" id="PTHR39430:SF1">
    <property type="entry name" value="PROTEASE"/>
    <property type="match status" value="1"/>
</dbReference>
<reference evidence="3 4" key="1">
    <citation type="journal article" date="2016" name="Genome Announc.">
        <title>Draft Genome Sequence of Planomonospora sphaerica JCM9374, a Rare Actinomycete.</title>
        <authorList>
            <person name="Dohra H."/>
            <person name="Suzuki T."/>
            <person name="Inoue Y."/>
            <person name="Kodani S."/>
        </authorList>
    </citation>
    <scope>NUCLEOTIDE SEQUENCE [LARGE SCALE GENOMIC DNA]</scope>
    <source>
        <strain evidence="3 4">JCM 9374</strain>
    </source>
</reference>
<dbReference type="RefSeq" id="WP_068898262.1">
    <property type="nucleotide sequence ID" value="NZ_BDCX01000008.1"/>
</dbReference>
<feature type="transmembrane region" description="Helical" evidence="1">
    <location>
        <begin position="84"/>
        <end position="107"/>
    </location>
</feature>
<keyword evidence="1" id="KW-1133">Transmembrane helix</keyword>
<accession>A0A161LLW5</accession>
<dbReference type="GO" id="GO:0080120">
    <property type="term" value="P:CAAX-box protein maturation"/>
    <property type="evidence" value="ECO:0007669"/>
    <property type="project" value="UniProtKB-ARBA"/>
</dbReference>
<evidence type="ECO:0000313" key="4">
    <source>
        <dbReference type="Proteomes" id="UP000077701"/>
    </source>
</evidence>
<protein>
    <submittedName>
        <fullName evidence="3">CAAX amino protease</fullName>
    </submittedName>
</protein>
<feature type="domain" description="CAAX prenyl protease 2/Lysostaphin resistance protein A-like" evidence="2">
    <location>
        <begin position="120"/>
        <end position="219"/>
    </location>
</feature>
<keyword evidence="3" id="KW-0645">Protease</keyword>
<dbReference type="GO" id="GO:0006508">
    <property type="term" value="P:proteolysis"/>
    <property type="evidence" value="ECO:0007669"/>
    <property type="project" value="UniProtKB-KW"/>
</dbReference>
<dbReference type="EMBL" id="BDCX01000008">
    <property type="protein sequence ID" value="GAT68095.1"/>
    <property type="molecule type" value="Genomic_DNA"/>
</dbReference>
<name>A0A161LLW5_9ACTN</name>
<sequence>MRSDRLEPVWRSALTVAGLFASIFTVLFVSLIPGMSADAFYLVAGAGVTACAIGLTWCVQRVVEGRPWTELGLAVSRRAASRALLGTAAGAAAVCAANALCVALGAADWAPDASLASVPAWLTVTVPAALLVQAVPEELWFRGYLFRHLSESLPPWVTVAVTSVLFGALHIISQSGAGSLQEKLLYVAQATAFGFVLVACRMATGELWLAVGFHAGYDMLNERLIAPGEGLYSVNLICLVAVLTAAAVLTLRRRQRRAPLDWRARPVAPAARTVPAAPAAEERPLAGSAV</sequence>
<dbReference type="PANTHER" id="PTHR39430">
    <property type="entry name" value="MEMBRANE-ASSOCIATED PROTEASE-RELATED"/>
    <property type="match status" value="1"/>
</dbReference>
<dbReference type="AlphaFoldDB" id="A0A161LLW5"/>